<comment type="caution">
    <text evidence="1">The sequence shown here is derived from an EMBL/GenBank/DDBJ whole genome shotgun (WGS) entry which is preliminary data.</text>
</comment>
<dbReference type="SUPFAM" id="SSF48371">
    <property type="entry name" value="ARM repeat"/>
    <property type="match status" value="1"/>
</dbReference>
<dbReference type="InterPro" id="IPR016024">
    <property type="entry name" value="ARM-type_fold"/>
</dbReference>
<name>A0A1E5XHJ1_9HYPH</name>
<dbReference type="OrthoDB" id="2568996at2"/>
<dbReference type="RefSeq" id="WP_069912723.1">
    <property type="nucleotide sequence ID" value="NZ_LAJE02000407.1"/>
</dbReference>
<sequence length="432" mass="47605">MNVQPLSRDEFVDALRKGMGRAVQHIRAHGDAGVEDLLLEAATRSLGYDPQCEGSRGDWLMTMLSLCTDPAPYHQAVLSTFPASREHYDIAQMADMLLQLAQAGSEEARRALYDKFDRQEFSSEWLLSHEIIALDGLDGLLHVARVLGRRLATDPDFWLSGDFLYAVREERGANAVDDALQQASTTDADIRRFCEALAVSGSEPSAEGPYALDAFLNDLNEGNRNPRLLASRFARQGGDIEHRALFERIEREVQPHLIARMLRVFAIRIDPPGGIERVLRFARHEDSAVRQAAIQVLRRFSDDRIAELSGQLLAAGSLEGIELLGENARPGDFGRVHQLLPSAAVDQHAHDLALSIVSTGRPSPSPEAADCLIWVYEHNPCSFCRQSAVDDLLQLGRLPEVLTAECLDDSMSEVREAAAASPLGERSGQRPG</sequence>
<proteinExistence type="predicted"/>
<keyword evidence="2" id="KW-1185">Reference proteome</keyword>
<evidence type="ECO:0000313" key="1">
    <source>
        <dbReference type="EMBL" id="OEO27954.1"/>
    </source>
</evidence>
<reference evidence="1 2" key="1">
    <citation type="journal article" date="2015" name="Genome Announc.">
        <title>Genome Assemblies of Three Soil-Associated Devosia species: D. insulae, D. limi, and D. soli.</title>
        <authorList>
            <person name="Hassan Y.I."/>
            <person name="Lepp D."/>
            <person name="Zhou T."/>
        </authorList>
    </citation>
    <scope>NUCLEOTIDE SEQUENCE [LARGE SCALE GENOMIC DNA]</scope>
    <source>
        <strain evidence="1 2">DS-56</strain>
    </source>
</reference>
<accession>A0A1E5XHJ1</accession>
<gene>
    <name evidence="1" type="ORF">VW23_007050</name>
</gene>
<evidence type="ECO:0000313" key="2">
    <source>
        <dbReference type="Proteomes" id="UP000095463"/>
    </source>
</evidence>
<dbReference type="Proteomes" id="UP000095463">
    <property type="component" value="Unassembled WGS sequence"/>
</dbReference>
<dbReference type="EMBL" id="LAJE02000407">
    <property type="protein sequence ID" value="OEO27954.1"/>
    <property type="molecule type" value="Genomic_DNA"/>
</dbReference>
<protein>
    <recommendedName>
        <fullName evidence="3">HEAT repeat domain-containing protein</fullName>
    </recommendedName>
</protein>
<dbReference type="AlphaFoldDB" id="A0A1E5XHJ1"/>
<organism evidence="1 2">
    <name type="scientific">Devosia insulae DS-56</name>
    <dbReference type="NCBI Taxonomy" id="1116389"/>
    <lineage>
        <taxon>Bacteria</taxon>
        <taxon>Pseudomonadati</taxon>
        <taxon>Pseudomonadota</taxon>
        <taxon>Alphaproteobacteria</taxon>
        <taxon>Hyphomicrobiales</taxon>
        <taxon>Devosiaceae</taxon>
        <taxon>Devosia</taxon>
    </lineage>
</organism>
<evidence type="ECO:0008006" key="3">
    <source>
        <dbReference type="Google" id="ProtNLM"/>
    </source>
</evidence>